<name>B5A6X2_9CAUD</name>
<keyword evidence="2" id="KW-1185">Reference proteome</keyword>
<reference evidence="1 2" key="1">
    <citation type="submission" date="2008-06" db="EMBL/GenBank/DDBJ databases">
        <authorList>
            <person name="Paladin E.C."/>
            <person name="Houtz J.M."/>
            <person name="Smith A.L."/>
            <person name="Pedulla M.L."/>
            <person name="Jacobs-Sera D."/>
            <person name="Hendrix R.W."/>
            <person name="Hatfull G.F."/>
        </authorList>
    </citation>
    <scope>NUCLEOTIDE SEQUENCE [LARGE SCALE GENOMIC DNA]</scope>
</reference>
<sequence length="56" mass="6171">MTPGHDVPPFTGILLNVAKANLEFGDVRVENHQVEGTLFVERHPGLYLQRVNDATG</sequence>
<proteinExistence type="predicted"/>
<evidence type="ECO:0000313" key="2">
    <source>
        <dbReference type="Proteomes" id="UP000002721"/>
    </source>
</evidence>
<accession>B5A6X2</accession>
<dbReference type="KEGG" id="vg:6469956"/>
<dbReference type="EMBL" id="EU816591">
    <property type="protein sequence ID" value="ACF34177.1"/>
    <property type="molecule type" value="Genomic_DNA"/>
</dbReference>
<dbReference type="Proteomes" id="UP000002721">
    <property type="component" value="Segment"/>
</dbReference>
<gene>
    <name evidence="1" type="ORF">Kostya_10</name>
</gene>
<organism evidence="1 2">
    <name type="scientific">Mycobacterium phage Kostya</name>
    <dbReference type="NCBI Taxonomy" id="2914016"/>
    <lineage>
        <taxon>Viruses</taxon>
        <taxon>Duplodnaviria</taxon>
        <taxon>Heunggongvirae</taxon>
        <taxon>Uroviricota</taxon>
        <taxon>Caudoviricetes</taxon>
        <taxon>Kostyavirus</taxon>
        <taxon>Kostyavirus kostya</taxon>
    </lineage>
</organism>
<protein>
    <submittedName>
        <fullName evidence="1">Uncharacterized protein</fullName>
    </submittedName>
</protein>
<dbReference type="RefSeq" id="YP_002014478.1">
    <property type="nucleotide sequence ID" value="NC_011056.1"/>
</dbReference>
<dbReference type="GeneID" id="6469956"/>
<evidence type="ECO:0000313" key="1">
    <source>
        <dbReference type="EMBL" id="ACF34177.1"/>
    </source>
</evidence>